<evidence type="ECO:0000313" key="3">
    <source>
        <dbReference type="Proteomes" id="UP000248889"/>
    </source>
</evidence>
<evidence type="ECO:0000313" key="2">
    <source>
        <dbReference type="EMBL" id="RAG83211.1"/>
    </source>
</evidence>
<dbReference type="OrthoDB" id="3383491at2"/>
<dbReference type="Proteomes" id="UP000248889">
    <property type="component" value="Unassembled WGS sequence"/>
</dbReference>
<evidence type="ECO:0000256" key="1">
    <source>
        <dbReference type="SAM" id="Phobius"/>
    </source>
</evidence>
<keyword evidence="1" id="KW-1133">Transmembrane helix</keyword>
<dbReference type="RefSeq" id="WP_111503986.1">
    <property type="nucleotide sequence ID" value="NZ_QKYN01000092.1"/>
</dbReference>
<sequence>MPHTVTRLDRLRIERLVWSLDQRLYDLPSRTRIAHRREVRANLLAAAAEVGTAEALRRLGGPRELAGQYLDAELGEGARHSWLAAALFALTTPLVLNFFLSEAANAYQQALTATATHPDGSYTWGGVTWLQSPLTFVLHEGQATHVGGAWTPLTYLILLGGAVACGRLWRALPRRRNHRPAPSATDSLAL</sequence>
<keyword evidence="1" id="KW-0472">Membrane</keyword>
<keyword evidence="3" id="KW-1185">Reference proteome</keyword>
<dbReference type="EMBL" id="QKYN01000092">
    <property type="protein sequence ID" value="RAG83211.1"/>
    <property type="molecule type" value="Genomic_DNA"/>
</dbReference>
<keyword evidence="1" id="KW-0812">Transmembrane</keyword>
<organism evidence="2 3">
    <name type="scientific">Streptacidiphilus pinicola</name>
    <dbReference type="NCBI Taxonomy" id="2219663"/>
    <lineage>
        <taxon>Bacteria</taxon>
        <taxon>Bacillati</taxon>
        <taxon>Actinomycetota</taxon>
        <taxon>Actinomycetes</taxon>
        <taxon>Kitasatosporales</taxon>
        <taxon>Streptomycetaceae</taxon>
        <taxon>Streptacidiphilus</taxon>
    </lineage>
</organism>
<name>A0A2X0IIJ7_9ACTN</name>
<accession>A0A2X0IIJ7</accession>
<protein>
    <submittedName>
        <fullName evidence="2">Uncharacterized protein</fullName>
    </submittedName>
</protein>
<feature type="transmembrane region" description="Helical" evidence="1">
    <location>
        <begin position="82"/>
        <end position="100"/>
    </location>
</feature>
<dbReference type="AlphaFoldDB" id="A0A2X0IIJ7"/>
<proteinExistence type="predicted"/>
<gene>
    <name evidence="2" type="ORF">DN069_23540</name>
</gene>
<comment type="caution">
    <text evidence="2">The sequence shown here is derived from an EMBL/GenBank/DDBJ whole genome shotgun (WGS) entry which is preliminary data.</text>
</comment>
<feature type="transmembrane region" description="Helical" evidence="1">
    <location>
        <begin position="149"/>
        <end position="169"/>
    </location>
</feature>
<reference evidence="2 3" key="1">
    <citation type="submission" date="2018-06" db="EMBL/GenBank/DDBJ databases">
        <title>Streptacidiphilus pinicola sp. nov., isolated from pine grove soil.</title>
        <authorList>
            <person name="Roh S.G."/>
            <person name="Park S."/>
            <person name="Kim M.-K."/>
            <person name="Yun B.-R."/>
            <person name="Park J."/>
            <person name="Kim M.J."/>
            <person name="Kim Y.S."/>
            <person name="Kim S.B."/>
        </authorList>
    </citation>
    <scope>NUCLEOTIDE SEQUENCE [LARGE SCALE GENOMIC DNA]</scope>
    <source>
        <strain evidence="2 3">MMS16-CNU450</strain>
    </source>
</reference>